<reference evidence="3" key="1">
    <citation type="submission" date="2021-04" db="EMBL/GenBank/DDBJ databases">
        <title>Genome based classification of Actinospica acidithermotolerans sp. nov., an actinobacterium isolated from an Indonesian hot spring.</title>
        <authorList>
            <person name="Kusuma A.B."/>
            <person name="Putra K.E."/>
            <person name="Nafisah S."/>
            <person name="Loh J."/>
            <person name="Nouioui I."/>
            <person name="Goodfellow M."/>
        </authorList>
    </citation>
    <scope>NUCLEOTIDE SEQUENCE</scope>
    <source>
        <strain evidence="3">DSM 45618</strain>
    </source>
</reference>
<feature type="region of interest" description="Disordered" evidence="1">
    <location>
        <begin position="1"/>
        <end position="28"/>
    </location>
</feature>
<comment type="caution">
    <text evidence="3">The sequence shown here is derived from an EMBL/GenBank/DDBJ whole genome shotgun (WGS) entry which is preliminary data.</text>
</comment>
<dbReference type="AlphaFoldDB" id="A0A8J7WUT4"/>
<gene>
    <name evidence="3" type="ORF">KGA66_26025</name>
</gene>
<accession>A0A8J7WUT4</accession>
<evidence type="ECO:0000313" key="4">
    <source>
        <dbReference type="Proteomes" id="UP000677913"/>
    </source>
</evidence>
<dbReference type="InterPro" id="IPR013783">
    <property type="entry name" value="Ig-like_fold"/>
</dbReference>
<dbReference type="Gene3D" id="2.60.40.10">
    <property type="entry name" value="Immunoglobulins"/>
    <property type="match status" value="1"/>
</dbReference>
<evidence type="ECO:0000259" key="2">
    <source>
        <dbReference type="Pfam" id="PF18448"/>
    </source>
</evidence>
<protein>
    <recommendedName>
        <fullName evidence="2">Endoglucanase B carbohydrate binding domain-containing protein</fullName>
    </recommendedName>
</protein>
<feature type="domain" description="Endoglucanase B carbohydrate binding" evidence="2">
    <location>
        <begin position="26"/>
        <end position="87"/>
    </location>
</feature>
<organism evidence="3 4">
    <name type="scientific">Actinocrinis puniceicyclus</name>
    <dbReference type="NCBI Taxonomy" id="977794"/>
    <lineage>
        <taxon>Bacteria</taxon>
        <taxon>Bacillati</taxon>
        <taxon>Actinomycetota</taxon>
        <taxon>Actinomycetes</taxon>
        <taxon>Catenulisporales</taxon>
        <taxon>Actinospicaceae</taxon>
        <taxon>Actinocrinis</taxon>
    </lineage>
</organism>
<dbReference type="GO" id="GO:0005975">
    <property type="term" value="P:carbohydrate metabolic process"/>
    <property type="evidence" value="ECO:0007669"/>
    <property type="project" value="UniProtKB-ARBA"/>
</dbReference>
<evidence type="ECO:0000256" key="1">
    <source>
        <dbReference type="SAM" id="MobiDB-lite"/>
    </source>
</evidence>
<proteinExistence type="predicted"/>
<name>A0A8J7WUT4_9ACTN</name>
<dbReference type="InterPro" id="IPR040946">
    <property type="entry name" value="CBM46"/>
</dbReference>
<sequence length="90" mass="9559">MPGARVSAPDQGSATIGRTTADHGRRRTSYQQYRTTFAPDHAIGVITLTSAFFNSLADGARVTFTFRFWSGASVTYHVTKSAGAVTGSVS</sequence>
<keyword evidence="4" id="KW-1185">Reference proteome</keyword>
<dbReference type="Proteomes" id="UP000677913">
    <property type="component" value="Unassembled WGS sequence"/>
</dbReference>
<evidence type="ECO:0000313" key="3">
    <source>
        <dbReference type="EMBL" id="MBS2966524.1"/>
    </source>
</evidence>
<dbReference type="Pfam" id="PF18448">
    <property type="entry name" value="CBM46"/>
    <property type="match status" value="1"/>
</dbReference>
<dbReference type="EMBL" id="JAGSXH010000160">
    <property type="protein sequence ID" value="MBS2966524.1"/>
    <property type="molecule type" value="Genomic_DNA"/>
</dbReference>